<name>X1H3M6_9ZZZZ</name>
<accession>X1H3M6</accession>
<dbReference type="EMBL" id="BARU01025298">
    <property type="protein sequence ID" value="GAH64781.1"/>
    <property type="molecule type" value="Genomic_DNA"/>
</dbReference>
<gene>
    <name evidence="1" type="ORF">S03H2_40776</name>
</gene>
<sequence>MRINAESKSVDMEARDINYILPAYVRSYLFYSKNELPEKIIFPMFPSVIVQGKEITIEYVPPLDQLAVEIAQDGSNIAEVTPAQEAVLDEKDEEIKKLKADLEYAQSKYLGSR</sequence>
<dbReference type="AlphaFoldDB" id="X1H3M6"/>
<organism evidence="1">
    <name type="scientific">marine sediment metagenome</name>
    <dbReference type="NCBI Taxonomy" id="412755"/>
    <lineage>
        <taxon>unclassified sequences</taxon>
        <taxon>metagenomes</taxon>
        <taxon>ecological metagenomes</taxon>
    </lineage>
</organism>
<reference evidence="1" key="1">
    <citation type="journal article" date="2014" name="Front. Microbiol.">
        <title>High frequency of phylogenetically diverse reductive dehalogenase-homologous genes in deep subseafloor sedimentary metagenomes.</title>
        <authorList>
            <person name="Kawai M."/>
            <person name="Futagami T."/>
            <person name="Toyoda A."/>
            <person name="Takaki Y."/>
            <person name="Nishi S."/>
            <person name="Hori S."/>
            <person name="Arai W."/>
            <person name="Tsubouchi T."/>
            <person name="Morono Y."/>
            <person name="Uchiyama I."/>
            <person name="Ito T."/>
            <person name="Fujiyama A."/>
            <person name="Inagaki F."/>
            <person name="Takami H."/>
        </authorList>
    </citation>
    <scope>NUCLEOTIDE SEQUENCE</scope>
    <source>
        <strain evidence="1">Expedition CK06-06</strain>
    </source>
</reference>
<comment type="caution">
    <text evidence="1">The sequence shown here is derived from an EMBL/GenBank/DDBJ whole genome shotgun (WGS) entry which is preliminary data.</text>
</comment>
<evidence type="ECO:0000313" key="1">
    <source>
        <dbReference type="EMBL" id="GAH64781.1"/>
    </source>
</evidence>
<proteinExistence type="predicted"/>
<protein>
    <submittedName>
        <fullName evidence="1">Uncharacterized protein</fullName>
    </submittedName>
</protein>